<accession>A0A2L1UUE3</accession>
<reference evidence="2" key="1">
    <citation type="submission" date="2017-01" db="EMBL/GenBank/DDBJ databases">
        <title>Genome sequence of Rouxiella sp. ERMR1:05.</title>
        <authorList>
            <person name="Kumar R."/>
            <person name="Singh D."/>
            <person name="Kumar S."/>
        </authorList>
    </citation>
    <scope>NUCLEOTIDE SEQUENCE [LARGE SCALE GENOMIC DNA]</scope>
    <source>
        <strain evidence="2">ERMR1:05</strain>
    </source>
</reference>
<sequence length="143" mass="17088">MQFMNNKIDSLTREEQLIMLIDKYINDTYDPEDEIYTYNLYLIFVGYHLKYFQPHAIYSDSVSNIDNVMQMFCSVFKCMKSNFIKKLQNKEVIFVQLNALVDYIEGNQIRLEQVYVELKAQYEKREISRGILNKGSARKRARL</sequence>
<dbReference type="EMBL" id="CP019062">
    <property type="protein sequence ID" value="AVF36541.1"/>
    <property type="molecule type" value="Genomic_DNA"/>
</dbReference>
<dbReference type="Proteomes" id="UP000239197">
    <property type="component" value="Chromosome"/>
</dbReference>
<gene>
    <name evidence="1" type="ORF">BV494_17110</name>
</gene>
<proteinExistence type="predicted"/>
<keyword evidence="2" id="KW-1185">Reference proteome</keyword>
<dbReference type="AlphaFoldDB" id="A0A2L1UUE3"/>
<organism evidence="1 2">
    <name type="scientific">Rahnella sikkimica</name>
    <dbReference type="NCBI Taxonomy" id="1805933"/>
    <lineage>
        <taxon>Bacteria</taxon>
        <taxon>Pseudomonadati</taxon>
        <taxon>Pseudomonadota</taxon>
        <taxon>Gammaproteobacteria</taxon>
        <taxon>Enterobacterales</taxon>
        <taxon>Yersiniaceae</taxon>
        <taxon>Rahnella</taxon>
    </lineage>
</organism>
<dbReference type="KEGG" id="rox:BV494_17110"/>
<name>A0A2L1UUE3_9GAMM</name>
<protein>
    <submittedName>
        <fullName evidence="1">Uncharacterized protein</fullName>
    </submittedName>
</protein>
<evidence type="ECO:0000313" key="2">
    <source>
        <dbReference type="Proteomes" id="UP000239197"/>
    </source>
</evidence>
<evidence type="ECO:0000313" key="1">
    <source>
        <dbReference type="EMBL" id="AVF36541.1"/>
    </source>
</evidence>
<dbReference type="OrthoDB" id="6506369at2"/>